<sequence>MEGGQGANRTSFLLPRKKESREAQTTVGPGNRPKPYLGLRGELKAEETTPAAGSLQLVCEFSPFFLVIFFLRMEGNGCRSSSDNFGRIVSKAAQIGGSAHCKSWTTGFLCGVCIMYLSGVALPQFRGTQSRSVYPPLWRTSFWNTSSADHGMIIGMHLDQFEDLYLSSNSGPDLCFALGKDELLLLVVEARITSLYNAWSTLLNATGDDVLKSSNVPRPPHMENCRLNVEKSMKFDSYGENGTFPPWTLWKGSLGLELLNQTFYANANPDGQYPPWIVGSDEENYPLTRRVQRDIWIHQHPPDCSDPSLRFLVADWERLPGFGIGAQTAGMMGLLAIAMKEKRILVTRYYNRTDHDGCKGDSRSSWSCYFFPETTPDCQKQALELMRRNDSLATGLVKVKENYTSKKIWAGQIPRYQFNGVGRTLEIYATNNGDKWQFDHASSSNGEEMVDCAVLNSTCMQATRYLMRFPTEYMCGLLNVARHSAFGMQAAKLVLESIQNDGSPKAGLAADSDIERIVWSDHKPYYLPRPLLSMHEVIDKTELYPDWNFYFTRVKRQSSRGNMSMAAYEASLGRETSTNNPLVNFMMATEADFFVGALGSTWCYLIDGMRNTGGKVMSGYLSVNKDRSWVSSLTWNPYTRGRSTLDRNGDAT</sequence>
<comment type="caution">
    <text evidence="2">The sequence shown here is derived from an EMBL/GenBank/DDBJ whole genome shotgun (WGS) entry which is preliminary data.</text>
</comment>
<dbReference type="PANTHER" id="PTHR13132:SF29">
    <property type="entry name" value="ALPHA-(1,6)-FUCOSYLTRANSFERASE"/>
    <property type="match status" value="1"/>
</dbReference>
<accession>A0A5J9TJQ8</accession>
<evidence type="ECO:0000313" key="3">
    <source>
        <dbReference type="Proteomes" id="UP000324897"/>
    </source>
</evidence>
<gene>
    <name evidence="2" type="ORF">EJB05_45214</name>
</gene>
<feature type="region of interest" description="Disordered" evidence="1">
    <location>
        <begin position="1"/>
        <end position="38"/>
    </location>
</feature>
<dbReference type="PANTHER" id="PTHR13132">
    <property type="entry name" value="ALPHA- 1,6 -FUCOSYLTRANSFERASE"/>
    <property type="match status" value="1"/>
</dbReference>
<dbReference type="Proteomes" id="UP000324897">
    <property type="component" value="Chromosome 3"/>
</dbReference>
<dbReference type="GO" id="GO:0006487">
    <property type="term" value="P:protein N-linked glycosylation"/>
    <property type="evidence" value="ECO:0007669"/>
    <property type="project" value="TreeGrafter"/>
</dbReference>
<organism evidence="2 3">
    <name type="scientific">Eragrostis curvula</name>
    <name type="common">weeping love grass</name>
    <dbReference type="NCBI Taxonomy" id="38414"/>
    <lineage>
        <taxon>Eukaryota</taxon>
        <taxon>Viridiplantae</taxon>
        <taxon>Streptophyta</taxon>
        <taxon>Embryophyta</taxon>
        <taxon>Tracheophyta</taxon>
        <taxon>Spermatophyta</taxon>
        <taxon>Magnoliopsida</taxon>
        <taxon>Liliopsida</taxon>
        <taxon>Poales</taxon>
        <taxon>Poaceae</taxon>
        <taxon>PACMAD clade</taxon>
        <taxon>Chloridoideae</taxon>
        <taxon>Eragrostideae</taxon>
        <taxon>Eragrostidinae</taxon>
        <taxon>Eragrostis</taxon>
    </lineage>
</organism>
<proteinExistence type="predicted"/>
<dbReference type="GO" id="GO:0046921">
    <property type="term" value="F:alpha-(1-&gt;6)-fucosyltransferase activity"/>
    <property type="evidence" value="ECO:0007669"/>
    <property type="project" value="TreeGrafter"/>
</dbReference>
<name>A0A5J9TJQ8_9POAL</name>
<keyword evidence="3" id="KW-1185">Reference proteome</keyword>
<dbReference type="AlphaFoldDB" id="A0A5J9TJQ8"/>
<dbReference type="EMBL" id="RWGY01000039">
    <property type="protein sequence ID" value="TVU11619.1"/>
    <property type="molecule type" value="Genomic_DNA"/>
</dbReference>
<reference evidence="2 3" key="1">
    <citation type="journal article" date="2019" name="Sci. Rep.">
        <title>A high-quality genome of Eragrostis curvula grass provides insights into Poaceae evolution and supports new strategies to enhance forage quality.</title>
        <authorList>
            <person name="Carballo J."/>
            <person name="Santos B.A.C.M."/>
            <person name="Zappacosta D."/>
            <person name="Garbus I."/>
            <person name="Selva J.P."/>
            <person name="Gallo C.A."/>
            <person name="Diaz A."/>
            <person name="Albertini E."/>
            <person name="Caccamo M."/>
            <person name="Echenique V."/>
        </authorList>
    </citation>
    <scope>NUCLEOTIDE SEQUENCE [LARGE SCALE GENOMIC DNA]</scope>
    <source>
        <strain evidence="3">cv. Victoria</strain>
        <tissue evidence="2">Leaf</tissue>
    </source>
</reference>
<feature type="non-terminal residue" evidence="2">
    <location>
        <position position="1"/>
    </location>
</feature>
<evidence type="ECO:0000256" key="1">
    <source>
        <dbReference type="SAM" id="MobiDB-lite"/>
    </source>
</evidence>
<protein>
    <submittedName>
        <fullName evidence="2">Uncharacterized protein</fullName>
    </submittedName>
</protein>
<dbReference type="Gramene" id="TVU11619">
    <property type="protein sequence ID" value="TVU11619"/>
    <property type="gene ID" value="EJB05_45214"/>
</dbReference>
<evidence type="ECO:0000313" key="2">
    <source>
        <dbReference type="EMBL" id="TVU11619.1"/>
    </source>
</evidence>
<dbReference type="OrthoDB" id="2014825at2759"/>